<evidence type="ECO:0000313" key="7">
    <source>
        <dbReference type="EMBL" id="MDO6576221.1"/>
    </source>
</evidence>
<keyword evidence="7" id="KW-0548">Nucleotidyltransferase</keyword>
<dbReference type="SMART" id="SM00267">
    <property type="entry name" value="GGDEF"/>
    <property type="match status" value="1"/>
</dbReference>
<dbReference type="InterPro" id="IPR000160">
    <property type="entry name" value="GGDEF_dom"/>
</dbReference>
<reference evidence="7" key="2">
    <citation type="submission" date="2023-07" db="EMBL/GenBank/DDBJ databases">
        <title>Genome content predicts the carbon catabolic preferences of heterotrophic bacteria.</title>
        <authorList>
            <person name="Gralka M."/>
        </authorList>
    </citation>
    <scope>NUCLEOTIDE SEQUENCE</scope>
    <source>
        <strain evidence="7">F2M12</strain>
    </source>
</reference>
<dbReference type="EMBL" id="JAUOQI010000001">
    <property type="protein sequence ID" value="MDO6576221.1"/>
    <property type="molecule type" value="Genomic_DNA"/>
</dbReference>
<dbReference type="InterPro" id="IPR029787">
    <property type="entry name" value="Nucleotide_cyclase"/>
</dbReference>
<dbReference type="Pfam" id="PF00990">
    <property type="entry name" value="GGDEF"/>
    <property type="match status" value="1"/>
</dbReference>
<dbReference type="FunFam" id="3.30.70.270:FF:000001">
    <property type="entry name" value="Diguanylate cyclase domain protein"/>
    <property type="match status" value="1"/>
</dbReference>
<evidence type="ECO:0000259" key="5">
    <source>
        <dbReference type="PROSITE" id="PS50887"/>
    </source>
</evidence>
<dbReference type="AlphaFoldDB" id="A0AAW7YZT8"/>
<dbReference type="InterPro" id="IPR029016">
    <property type="entry name" value="GAF-like_dom_sf"/>
</dbReference>
<accession>A0AAW7YZT8</accession>
<dbReference type="InterPro" id="IPR043128">
    <property type="entry name" value="Rev_trsase/Diguanyl_cyclase"/>
</dbReference>
<keyword evidence="4" id="KW-0175">Coiled coil</keyword>
<dbReference type="GO" id="GO:0005886">
    <property type="term" value="C:plasma membrane"/>
    <property type="evidence" value="ECO:0007669"/>
    <property type="project" value="TreeGrafter"/>
</dbReference>
<dbReference type="GO" id="GO:1902201">
    <property type="term" value="P:negative regulation of bacterial-type flagellum-dependent cell motility"/>
    <property type="evidence" value="ECO:0007669"/>
    <property type="project" value="TreeGrafter"/>
</dbReference>
<dbReference type="RefSeq" id="WP_057791506.1">
    <property type="nucleotide sequence ID" value="NZ_CAXIBE010000081.1"/>
</dbReference>
<dbReference type="SUPFAM" id="SSF55073">
    <property type="entry name" value="Nucleotide cyclase"/>
    <property type="match status" value="1"/>
</dbReference>
<feature type="domain" description="GGDEF" evidence="5">
    <location>
        <begin position="353"/>
        <end position="490"/>
    </location>
</feature>
<feature type="coiled-coil region" evidence="4">
    <location>
        <begin position="298"/>
        <end position="325"/>
    </location>
</feature>
<dbReference type="PANTHER" id="PTHR45138:SF9">
    <property type="entry name" value="DIGUANYLATE CYCLASE DGCM-RELATED"/>
    <property type="match status" value="1"/>
</dbReference>
<dbReference type="Gene3D" id="3.30.70.270">
    <property type="match status" value="1"/>
</dbReference>
<evidence type="ECO:0000313" key="8">
    <source>
        <dbReference type="Proteomes" id="UP000056750"/>
    </source>
</evidence>
<dbReference type="NCBIfam" id="TIGR00254">
    <property type="entry name" value="GGDEF"/>
    <property type="match status" value="1"/>
</dbReference>
<dbReference type="GO" id="GO:0043709">
    <property type="term" value="P:cell adhesion involved in single-species biofilm formation"/>
    <property type="evidence" value="ECO:0007669"/>
    <property type="project" value="TreeGrafter"/>
</dbReference>
<gene>
    <name evidence="6" type="ORF">AVL57_11955</name>
    <name evidence="7" type="ORF">Q4527_02410</name>
</gene>
<dbReference type="CDD" id="cd01949">
    <property type="entry name" value="GGDEF"/>
    <property type="match status" value="1"/>
</dbReference>
<comment type="cofactor">
    <cofactor evidence="1">
        <name>Mg(2+)</name>
        <dbReference type="ChEBI" id="CHEBI:18420"/>
    </cofactor>
</comment>
<proteinExistence type="predicted"/>
<dbReference type="SMART" id="SM00065">
    <property type="entry name" value="GAF"/>
    <property type="match status" value="1"/>
</dbReference>
<evidence type="ECO:0000313" key="6">
    <source>
        <dbReference type="EMBL" id="AMJ74611.1"/>
    </source>
</evidence>
<sequence>MKPVEGIALLRQLPTCLLFKRLGETEFDVSIAFARQFGESCVSDAFLDSLRFFDPITKDELSGSYHPFAMAEETLHLCQWVRIQSYERGIQFFIESAVISVDNVSLVVINAKAVQNNLFIAPEESSPVGKHITFNGLLSTLSSQLINTTSDKIDSLIENILGAFGEFCDLDRCYLFEFYDDTKFACNTHEWVAAGVTPYKNDLQALPMESMPYFNRKIKQEGLFKVNNVAYLPDDAAGEKEEFERERICSILCAKIELDDGIFGFIGCDITGSPYTWRDYDVKYLQRIAQMLANTLQNAHNERALQEAKQQLIEANLKLAKLVNIDGLTGIANRRLFDDTLQSDIQRNIRRKTPLSLLLIDVDHFKIYNDCYGHVAGDNVLIQVAEILKKTCIGSDDVVARYGGEEFAVIMPFTDMSSALKVAERIRNNIEHAAIVFKQSMYNSKLTISLGVSTMSFNHPISPTELIQRADAALYLAKSLGRNRVEVWDAQETTLR</sequence>
<evidence type="ECO:0000256" key="3">
    <source>
        <dbReference type="ARBA" id="ARBA00034247"/>
    </source>
</evidence>
<dbReference type="PROSITE" id="PS50887">
    <property type="entry name" value="GGDEF"/>
    <property type="match status" value="1"/>
</dbReference>
<dbReference type="SUPFAM" id="SSF55781">
    <property type="entry name" value="GAF domain-like"/>
    <property type="match status" value="1"/>
</dbReference>
<evidence type="ECO:0000256" key="4">
    <source>
        <dbReference type="SAM" id="Coils"/>
    </source>
</evidence>
<evidence type="ECO:0000256" key="1">
    <source>
        <dbReference type="ARBA" id="ARBA00001946"/>
    </source>
</evidence>
<dbReference type="Proteomes" id="UP001170717">
    <property type="component" value="Unassembled WGS sequence"/>
</dbReference>
<dbReference type="EMBL" id="CP013926">
    <property type="protein sequence ID" value="AMJ74611.1"/>
    <property type="molecule type" value="Genomic_DNA"/>
</dbReference>
<dbReference type="GO" id="GO:0052621">
    <property type="term" value="F:diguanylate cyclase activity"/>
    <property type="evidence" value="ECO:0007669"/>
    <property type="project" value="UniProtKB-EC"/>
</dbReference>
<reference evidence="6 8" key="1">
    <citation type="submission" date="2015-12" db="EMBL/GenBank/DDBJ databases">
        <title>Intraspecies pangenome expansion in the marine bacterium Alteromonas.</title>
        <authorList>
            <person name="Lopez-Perez M."/>
            <person name="Rodriguez-Valera F."/>
        </authorList>
    </citation>
    <scope>NUCLEOTIDE SEQUENCE [LARGE SCALE GENOMIC DNA]</scope>
    <source>
        <strain evidence="6 8">LMG 21861</strain>
    </source>
</reference>
<dbReference type="Proteomes" id="UP000056750">
    <property type="component" value="Chromosome"/>
</dbReference>
<dbReference type="InterPro" id="IPR003018">
    <property type="entry name" value="GAF"/>
</dbReference>
<dbReference type="Gene3D" id="3.30.450.40">
    <property type="match status" value="1"/>
</dbReference>
<dbReference type="InterPro" id="IPR050469">
    <property type="entry name" value="Diguanylate_Cyclase"/>
</dbReference>
<dbReference type="PANTHER" id="PTHR45138">
    <property type="entry name" value="REGULATORY COMPONENTS OF SENSORY TRANSDUCTION SYSTEM"/>
    <property type="match status" value="1"/>
</dbReference>
<keyword evidence="8" id="KW-1185">Reference proteome</keyword>
<dbReference type="EC" id="2.7.7.65" evidence="2"/>
<keyword evidence="7" id="KW-0808">Transferase</keyword>
<name>A0AAW7YZT8_9ALTE</name>
<evidence type="ECO:0000256" key="2">
    <source>
        <dbReference type="ARBA" id="ARBA00012528"/>
    </source>
</evidence>
<protein>
    <recommendedName>
        <fullName evidence="2">diguanylate cyclase</fullName>
        <ecNumber evidence="2">2.7.7.65</ecNumber>
    </recommendedName>
</protein>
<evidence type="ECO:0000313" key="9">
    <source>
        <dbReference type="Proteomes" id="UP001170717"/>
    </source>
</evidence>
<organism evidence="7 9">
    <name type="scientific">Alteromonas stellipolaris</name>
    <dbReference type="NCBI Taxonomy" id="233316"/>
    <lineage>
        <taxon>Bacteria</taxon>
        <taxon>Pseudomonadati</taxon>
        <taxon>Pseudomonadota</taxon>
        <taxon>Gammaproteobacteria</taxon>
        <taxon>Alteromonadales</taxon>
        <taxon>Alteromonadaceae</taxon>
        <taxon>Alteromonas/Salinimonas group</taxon>
        <taxon>Alteromonas</taxon>
    </lineage>
</organism>
<comment type="catalytic activity">
    <reaction evidence="3">
        <text>2 GTP = 3',3'-c-di-GMP + 2 diphosphate</text>
        <dbReference type="Rhea" id="RHEA:24898"/>
        <dbReference type="ChEBI" id="CHEBI:33019"/>
        <dbReference type="ChEBI" id="CHEBI:37565"/>
        <dbReference type="ChEBI" id="CHEBI:58805"/>
        <dbReference type="EC" id="2.7.7.65"/>
    </reaction>
</comment>
<dbReference type="KEGG" id="asq:AVL57_11955"/>